<dbReference type="PROSITE" id="PS51704">
    <property type="entry name" value="GP_PDE"/>
    <property type="match status" value="1"/>
</dbReference>
<dbReference type="InterPro" id="IPR017946">
    <property type="entry name" value="PLC-like_Pdiesterase_TIM-brl"/>
</dbReference>
<dbReference type="RefSeq" id="WP_133357105.1">
    <property type="nucleotide sequence ID" value="NZ_SMZJ02000007.1"/>
</dbReference>
<gene>
    <name evidence="2" type="ORF">E1J38_012055</name>
</gene>
<dbReference type="OrthoDB" id="384721at2"/>
<comment type="caution">
    <text evidence="2">The sequence shown here is derived from an EMBL/GenBank/DDBJ whole genome shotgun (WGS) entry which is preliminary data.</text>
</comment>
<keyword evidence="3" id="KW-1185">Reference proteome</keyword>
<dbReference type="Pfam" id="PF03009">
    <property type="entry name" value="GDPD"/>
    <property type="match status" value="1"/>
</dbReference>
<dbReference type="AlphaFoldDB" id="A0A562YBQ0"/>
<evidence type="ECO:0000259" key="1">
    <source>
        <dbReference type="PROSITE" id="PS51704"/>
    </source>
</evidence>
<dbReference type="Gene3D" id="3.20.20.190">
    <property type="entry name" value="Phosphatidylinositol (PI) phosphodiesterase"/>
    <property type="match status" value="1"/>
</dbReference>
<dbReference type="GO" id="GO:0006629">
    <property type="term" value="P:lipid metabolic process"/>
    <property type="evidence" value="ECO:0007669"/>
    <property type="project" value="InterPro"/>
</dbReference>
<dbReference type="Proteomes" id="UP000295814">
    <property type="component" value="Unassembled WGS sequence"/>
</dbReference>
<reference evidence="2 3" key="1">
    <citation type="submission" date="2019-07" db="EMBL/GenBank/DDBJ databases">
        <title>Seonamhaeicola sp. W255 draft genome.</title>
        <authorList>
            <person name="Zhang X.-Y."/>
            <person name="Zhang R."/>
            <person name="Zhong Y.-L."/>
            <person name="Du Z.-J."/>
        </authorList>
    </citation>
    <scope>NUCLEOTIDE SEQUENCE [LARGE SCALE GENOMIC DNA]</scope>
    <source>
        <strain evidence="2 3">W255</strain>
    </source>
</reference>
<accession>A0A562YBQ0</accession>
<proteinExistence type="predicted"/>
<dbReference type="GO" id="GO:0008081">
    <property type="term" value="F:phosphoric diester hydrolase activity"/>
    <property type="evidence" value="ECO:0007669"/>
    <property type="project" value="InterPro"/>
</dbReference>
<dbReference type="EMBL" id="SMZJ02000007">
    <property type="protein sequence ID" value="TWO31804.1"/>
    <property type="molecule type" value="Genomic_DNA"/>
</dbReference>
<protein>
    <recommendedName>
        <fullName evidence="1">GP-PDE domain-containing protein</fullName>
    </recommendedName>
</protein>
<organism evidence="2 3">
    <name type="scientific">Seonamhaeicola sediminis</name>
    <dbReference type="NCBI Taxonomy" id="2528206"/>
    <lineage>
        <taxon>Bacteria</taxon>
        <taxon>Pseudomonadati</taxon>
        <taxon>Bacteroidota</taxon>
        <taxon>Flavobacteriia</taxon>
        <taxon>Flavobacteriales</taxon>
        <taxon>Flavobacteriaceae</taxon>
    </lineage>
</organism>
<evidence type="ECO:0000313" key="2">
    <source>
        <dbReference type="EMBL" id="TWO31804.1"/>
    </source>
</evidence>
<dbReference type="PANTHER" id="PTHR46211">
    <property type="entry name" value="GLYCEROPHOSPHORYL DIESTER PHOSPHODIESTERASE"/>
    <property type="match status" value="1"/>
</dbReference>
<sequence length="180" mass="20832">MGTNLNKEINVQGHRGCRGLMPENTIEAFEKAIDLGVHTLEMDVVISKDKIVVVSHEPFMSKTYCLNLEGNQIREIMDKQYNLYKMTFDSLQLFDCGSKKHPRLPEQKNFKTHKPALGDVLKKAMFRNPIIKFNIELKARPKWDNKYTPEPKEFVALVLKVIEENAVFNQTNLQSFICVF</sequence>
<feature type="domain" description="GP-PDE" evidence="1">
    <location>
        <begin position="9"/>
        <end position="180"/>
    </location>
</feature>
<dbReference type="PANTHER" id="PTHR46211:SF14">
    <property type="entry name" value="GLYCEROPHOSPHODIESTER PHOSPHODIESTERASE"/>
    <property type="match status" value="1"/>
</dbReference>
<name>A0A562YBQ0_9FLAO</name>
<dbReference type="InterPro" id="IPR030395">
    <property type="entry name" value="GP_PDE_dom"/>
</dbReference>
<evidence type="ECO:0000313" key="3">
    <source>
        <dbReference type="Proteomes" id="UP000295814"/>
    </source>
</evidence>
<dbReference type="SUPFAM" id="SSF51695">
    <property type="entry name" value="PLC-like phosphodiesterases"/>
    <property type="match status" value="1"/>
</dbReference>